<evidence type="ECO:0000256" key="4">
    <source>
        <dbReference type="ARBA" id="ARBA00022759"/>
    </source>
</evidence>
<dbReference type="GO" id="GO:0004521">
    <property type="term" value="F:RNA endonuclease activity"/>
    <property type="evidence" value="ECO:0007669"/>
    <property type="project" value="UniProtKB-UniRule"/>
</dbReference>
<feature type="binding site" evidence="7">
    <location>
        <position position="119"/>
    </location>
    <ligand>
        <name>Zn(2+)</name>
        <dbReference type="ChEBI" id="CHEBI:29105"/>
        <note>catalytic</note>
    </ligand>
</feature>
<comment type="similarity">
    <text evidence="1 7">Belongs to the endoribonuclease YbeY family.</text>
</comment>
<dbReference type="Proteomes" id="UP000320184">
    <property type="component" value="Unassembled WGS sequence"/>
</dbReference>
<dbReference type="EMBL" id="VBOT01000085">
    <property type="protein sequence ID" value="TMQ50996.1"/>
    <property type="molecule type" value="Genomic_DNA"/>
</dbReference>
<evidence type="ECO:0000313" key="9">
    <source>
        <dbReference type="Proteomes" id="UP000320184"/>
    </source>
</evidence>
<comment type="subcellular location">
    <subcellularLocation>
        <location evidence="7">Cytoplasm</location>
    </subcellularLocation>
</comment>
<name>A0A538SI02_UNCEI</name>
<evidence type="ECO:0000256" key="2">
    <source>
        <dbReference type="ARBA" id="ARBA00022722"/>
    </source>
</evidence>
<dbReference type="AlphaFoldDB" id="A0A538SI02"/>
<dbReference type="InterPro" id="IPR002036">
    <property type="entry name" value="YbeY"/>
</dbReference>
<reference evidence="8 9" key="1">
    <citation type="journal article" date="2019" name="Nat. Microbiol.">
        <title>Mediterranean grassland soil C-N compound turnover is dependent on rainfall and depth, and is mediated by genomically divergent microorganisms.</title>
        <authorList>
            <person name="Diamond S."/>
            <person name="Andeer P.F."/>
            <person name="Li Z."/>
            <person name="Crits-Christoph A."/>
            <person name="Burstein D."/>
            <person name="Anantharaman K."/>
            <person name="Lane K.R."/>
            <person name="Thomas B.C."/>
            <person name="Pan C."/>
            <person name="Northen T.R."/>
            <person name="Banfield J.F."/>
        </authorList>
    </citation>
    <scope>NUCLEOTIDE SEQUENCE [LARGE SCALE GENOMIC DNA]</scope>
    <source>
        <strain evidence="8">WS_3</strain>
    </source>
</reference>
<dbReference type="PANTHER" id="PTHR46986:SF1">
    <property type="entry name" value="ENDORIBONUCLEASE YBEY, CHLOROPLASTIC"/>
    <property type="match status" value="1"/>
</dbReference>
<keyword evidence="7" id="KW-0698">rRNA processing</keyword>
<dbReference type="GO" id="GO:0004222">
    <property type="term" value="F:metalloendopeptidase activity"/>
    <property type="evidence" value="ECO:0007669"/>
    <property type="project" value="InterPro"/>
</dbReference>
<proteinExistence type="inferred from homology"/>
<comment type="cofactor">
    <cofactor evidence="7">
        <name>Zn(2+)</name>
        <dbReference type="ChEBI" id="CHEBI:29105"/>
    </cofactor>
    <text evidence="7">Binds 1 zinc ion.</text>
</comment>
<evidence type="ECO:0000256" key="3">
    <source>
        <dbReference type="ARBA" id="ARBA00022723"/>
    </source>
</evidence>
<protein>
    <recommendedName>
        <fullName evidence="7">Endoribonuclease YbeY</fullName>
        <ecNumber evidence="7">3.1.-.-</ecNumber>
    </recommendedName>
</protein>
<keyword evidence="5 7" id="KW-0378">Hydrolase</keyword>
<evidence type="ECO:0000256" key="6">
    <source>
        <dbReference type="ARBA" id="ARBA00022833"/>
    </source>
</evidence>
<keyword evidence="7" id="KW-0690">Ribosome biogenesis</keyword>
<keyword evidence="4 7" id="KW-0255">Endonuclease</keyword>
<dbReference type="PANTHER" id="PTHR46986">
    <property type="entry name" value="ENDORIBONUCLEASE YBEY, CHLOROPLASTIC"/>
    <property type="match status" value="1"/>
</dbReference>
<dbReference type="Gene3D" id="3.40.390.30">
    <property type="entry name" value="Metalloproteases ('zincins'), catalytic domain"/>
    <property type="match status" value="1"/>
</dbReference>
<gene>
    <name evidence="7 8" type="primary">ybeY</name>
    <name evidence="8" type="ORF">E6K73_06895</name>
</gene>
<keyword evidence="7" id="KW-0963">Cytoplasm</keyword>
<feature type="binding site" evidence="7">
    <location>
        <position position="113"/>
    </location>
    <ligand>
        <name>Zn(2+)</name>
        <dbReference type="ChEBI" id="CHEBI:29105"/>
        <note>catalytic</note>
    </ligand>
</feature>
<dbReference type="InterPro" id="IPR023091">
    <property type="entry name" value="MetalPrtase_cat_dom_sf_prd"/>
</dbReference>
<evidence type="ECO:0000256" key="1">
    <source>
        <dbReference type="ARBA" id="ARBA00010875"/>
    </source>
</evidence>
<comment type="caution">
    <text evidence="8">The sequence shown here is derived from an EMBL/GenBank/DDBJ whole genome shotgun (WGS) entry which is preliminary data.</text>
</comment>
<dbReference type="Pfam" id="PF02130">
    <property type="entry name" value="YbeY"/>
    <property type="match status" value="1"/>
</dbReference>
<dbReference type="GO" id="GO:0006364">
    <property type="term" value="P:rRNA processing"/>
    <property type="evidence" value="ECO:0007669"/>
    <property type="project" value="UniProtKB-UniRule"/>
</dbReference>
<dbReference type="NCBIfam" id="TIGR00043">
    <property type="entry name" value="rRNA maturation RNase YbeY"/>
    <property type="match status" value="1"/>
</dbReference>
<dbReference type="GO" id="GO:0005737">
    <property type="term" value="C:cytoplasm"/>
    <property type="evidence" value="ECO:0007669"/>
    <property type="project" value="UniProtKB-SubCell"/>
</dbReference>
<dbReference type="GO" id="GO:0008270">
    <property type="term" value="F:zinc ion binding"/>
    <property type="evidence" value="ECO:0007669"/>
    <property type="project" value="UniProtKB-UniRule"/>
</dbReference>
<dbReference type="SUPFAM" id="SSF55486">
    <property type="entry name" value="Metalloproteases ('zincins'), catalytic domain"/>
    <property type="match status" value="1"/>
</dbReference>
<evidence type="ECO:0000256" key="7">
    <source>
        <dbReference type="HAMAP-Rule" id="MF_00009"/>
    </source>
</evidence>
<dbReference type="HAMAP" id="MF_00009">
    <property type="entry name" value="Endoribonucl_YbeY"/>
    <property type="match status" value="1"/>
</dbReference>
<keyword evidence="3 7" id="KW-0479">Metal-binding</keyword>
<feature type="binding site" evidence="7">
    <location>
        <position position="109"/>
    </location>
    <ligand>
        <name>Zn(2+)</name>
        <dbReference type="ChEBI" id="CHEBI:29105"/>
        <note>catalytic</note>
    </ligand>
</feature>
<sequence>MPISVASPARLGTALRAVVRLALESQGRRAGEIGIRLTDDRTLRDLNRRYRSLDRATDVLSFGYEAPVHEASTGRRVDGDIVVSLERVHVQARRFRVSPGRELARVVVHGALHLSGLEHSTAGGRAHMRRHENLVLRACAAQVRALERALERGPLPT</sequence>
<evidence type="ECO:0000256" key="5">
    <source>
        <dbReference type="ARBA" id="ARBA00022801"/>
    </source>
</evidence>
<comment type="function">
    <text evidence="7">Single strand-specific metallo-endoribonuclease involved in late-stage 70S ribosome quality control and in maturation of the 3' terminus of the 16S rRNA.</text>
</comment>
<dbReference type="EC" id="3.1.-.-" evidence="7"/>
<keyword evidence="6 7" id="KW-0862">Zinc</keyword>
<keyword evidence="2 7" id="KW-0540">Nuclease</keyword>
<organism evidence="8 9">
    <name type="scientific">Eiseniibacteriota bacterium</name>
    <dbReference type="NCBI Taxonomy" id="2212470"/>
    <lineage>
        <taxon>Bacteria</taxon>
        <taxon>Candidatus Eiseniibacteriota</taxon>
    </lineage>
</organism>
<evidence type="ECO:0000313" key="8">
    <source>
        <dbReference type="EMBL" id="TMQ50996.1"/>
    </source>
</evidence>
<accession>A0A538SI02</accession>